<dbReference type="GO" id="GO:0005737">
    <property type="term" value="C:cytoplasm"/>
    <property type="evidence" value="ECO:0007669"/>
    <property type="project" value="TreeGrafter"/>
</dbReference>
<feature type="region of interest" description="Disordered" evidence="4">
    <location>
        <begin position="60"/>
        <end position="82"/>
    </location>
</feature>
<evidence type="ECO:0000313" key="6">
    <source>
        <dbReference type="Proteomes" id="UP000008221"/>
    </source>
</evidence>
<reference evidence="5 6" key="1">
    <citation type="journal article" date="2009" name="Genome Res.">
        <title>Complete genome of the cellulolytic thermophile Acidothermus cellulolyticus 11B provides insights into its ecophysiological and evolutionary adaptations.</title>
        <authorList>
            <person name="Barabote R.D."/>
            <person name="Xie G."/>
            <person name="Leu D.H."/>
            <person name="Normand P."/>
            <person name="Necsulea A."/>
            <person name="Daubin V."/>
            <person name="Medigue C."/>
            <person name="Adney W.S."/>
            <person name="Xu X.C."/>
            <person name="Lapidus A."/>
            <person name="Parales R.E."/>
            <person name="Detter C."/>
            <person name="Pujic P."/>
            <person name="Bruce D."/>
            <person name="Lavire C."/>
            <person name="Challacombe J.F."/>
            <person name="Brettin T.S."/>
            <person name="Berry A.M."/>
        </authorList>
    </citation>
    <scope>NUCLEOTIDE SEQUENCE [LARGE SCALE GENOMIC DNA]</scope>
    <source>
        <strain evidence="6">ATCC 43068 / DSM 8971 / 11B</strain>
    </source>
</reference>
<evidence type="ECO:0000256" key="3">
    <source>
        <dbReference type="PIRSR" id="PIRSR016184-1"/>
    </source>
</evidence>
<accession>A0LT18</accession>
<dbReference type="Gene3D" id="3.10.310.10">
    <property type="entry name" value="Diaminopimelate Epimerase, Chain A, domain 1"/>
    <property type="match status" value="2"/>
</dbReference>
<name>A0LT18_ACIC1</name>
<dbReference type="Proteomes" id="UP000008221">
    <property type="component" value="Chromosome"/>
</dbReference>
<dbReference type="PIRSF" id="PIRSF016184">
    <property type="entry name" value="PhzC_PhzF"/>
    <property type="match status" value="1"/>
</dbReference>
<feature type="active site" evidence="3">
    <location>
        <position position="46"/>
    </location>
</feature>
<dbReference type="NCBIfam" id="TIGR00654">
    <property type="entry name" value="PhzF_family"/>
    <property type="match status" value="1"/>
</dbReference>
<dbReference type="EMBL" id="CP000481">
    <property type="protein sequence ID" value="ABK52578.1"/>
    <property type="molecule type" value="Genomic_DNA"/>
</dbReference>
<comment type="similarity">
    <text evidence="1">Belongs to the PhzF family.</text>
</comment>
<protein>
    <submittedName>
        <fullName evidence="5">Phenazine biosynthesis protein PhzF family</fullName>
    </submittedName>
</protein>
<dbReference type="SUPFAM" id="SSF54506">
    <property type="entry name" value="Diaminopimelate epimerase-like"/>
    <property type="match status" value="1"/>
</dbReference>
<evidence type="ECO:0000256" key="4">
    <source>
        <dbReference type="SAM" id="MobiDB-lite"/>
    </source>
</evidence>
<keyword evidence="2" id="KW-0413">Isomerase</keyword>
<sequence length="314" mass="32599">MTVQVLRYAAFTTTPSGGNPAGVVLDAADLDDAAMQRIAAEVGYSETAFLSPRFSVPHSAGSSPSSGFSPQPSLPSAHLSPSAPSFPADGGFAVRYFTPQVEVPFCGHATIAAGVVLGERYGEGRYRLHAPAGPIDVDVARDADGYVATLTSVTPSLAPLPDAEPLLAALRWSASDLDPQLPPRVAFAGLHHPVLAAATRARLADLHPDLDALAAVMRAAGWSTVQLVWRETPTVFWSRNPAPAVGIAEDPATGSAAAAFGHYLRELGLVDVPATVTIHQGDDLGRPSVLVVHIGADDPRIRVAGHAVPIDDPA</sequence>
<gene>
    <name evidence="5" type="ordered locus">Acel_0805</name>
</gene>
<dbReference type="KEGG" id="ace:Acel_0805"/>
<dbReference type="AlphaFoldDB" id="A0LT18"/>
<dbReference type="eggNOG" id="COG0384">
    <property type="taxonomic scope" value="Bacteria"/>
</dbReference>
<keyword evidence="6" id="KW-1185">Reference proteome</keyword>
<proteinExistence type="inferred from homology"/>
<evidence type="ECO:0000256" key="1">
    <source>
        <dbReference type="ARBA" id="ARBA00008270"/>
    </source>
</evidence>
<dbReference type="PANTHER" id="PTHR13774:SF39">
    <property type="entry name" value="BIOSYNTHESIS PROTEIN, PUTATIVE-RELATED"/>
    <property type="match status" value="1"/>
</dbReference>
<organism evidence="5 6">
    <name type="scientific">Acidothermus cellulolyticus (strain ATCC 43068 / DSM 8971 / 11B)</name>
    <dbReference type="NCBI Taxonomy" id="351607"/>
    <lineage>
        <taxon>Bacteria</taxon>
        <taxon>Bacillati</taxon>
        <taxon>Actinomycetota</taxon>
        <taxon>Actinomycetes</taxon>
        <taxon>Acidothermales</taxon>
        <taxon>Acidothermaceae</taxon>
        <taxon>Acidothermus</taxon>
    </lineage>
</organism>
<dbReference type="PANTHER" id="PTHR13774">
    <property type="entry name" value="PHENAZINE BIOSYNTHESIS PROTEIN"/>
    <property type="match status" value="1"/>
</dbReference>
<dbReference type="InterPro" id="IPR003719">
    <property type="entry name" value="Phenazine_PhzF-like"/>
</dbReference>
<dbReference type="GO" id="GO:0016853">
    <property type="term" value="F:isomerase activity"/>
    <property type="evidence" value="ECO:0007669"/>
    <property type="project" value="UniProtKB-KW"/>
</dbReference>
<dbReference type="Pfam" id="PF02567">
    <property type="entry name" value="PhzC-PhzF"/>
    <property type="match status" value="2"/>
</dbReference>
<dbReference type="InParanoid" id="A0LT18"/>
<evidence type="ECO:0000313" key="5">
    <source>
        <dbReference type="EMBL" id="ABK52578.1"/>
    </source>
</evidence>
<dbReference type="HOGENOM" id="CLU_048756_0_2_11"/>
<evidence type="ECO:0000256" key="2">
    <source>
        <dbReference type="ARBA" id="ARBA00023235"/>
    </source>
</evidence>
<dbReference type="STRING" id="351607.Acel_0805"/>